<organism evidence="1 2">
    <name type="scientific">Pseudofrankia inefficax (strain DSM 45817 / CECT 9037 / DDB 130130 / EuI1c)</name>
    <name type="common">Frankia inefficax</name>
    <dbReference type="NCBI Taxonomy" id="298654"/>
    <lineage>
        <taxon>Bacteria</taxon>
        <taxon>Bacillati</taxon>
        <taxon>Actinomycetota</taxon>
        <taxon>Actinomycetes</taxon>
        <taxon>Frankiales</taxon>
        <taxon>Frankiaceae</taxon>
        <taxon>Pseudofrankia</taxon>
    </lineage>
</organism>
<name>E3J6D7_PSEI1</name>
<keyword evidence="2" id="KW-1185">Reference proteome</keyword>
<dbReference type="HOGENOM" id="CLU_972377_0_0_11"/>
<dbReference type="InParanoid" id="E3J6D7"/>
<dbReference type="Proteomes" id="UP000002484">
    <property type="component" value="Chromosome"/>
</dbReference>
<gene>
    <name evidence="1" type="ordered locus">FraEuI1c_1502</name>
</gene>
<sequence length="286" mass="31871">MLEEHYSERLKGGLFIDAVVHGLAPNTLTAYRSSLEPARSATYQATVDFLHSNIDRMANLLIAVDELERISQVEGYMGGNNNLLARYGYHAQYALSLMAGLLDVVPWIFASSVGATPSPSRVSWNNLRSVDKPPPWIRDATGPIASLRDLARSGAGMEHGDFIYSLRAYVHHRHSLRGRVVEFWETSQPSARAKICAFDITEIDIPAGCGRSDGIYISDGQRLLIPAPFFASAARRVISIVDQLIGVGAWPNADWWRVSQDWARQAERIERHAEAARWLYDPNPDV</sequence>
<dbReference type="KEGG" id="fri:FraEuI1c_1502"/>
<proteinExistence type="predicted"/>
<dbReference type="EMBL" id="CP002299">
    <property type="protein sequence ID" value="ADP79564.1"/>
    <property type="molecule type" value="Genomic_DNA"/>
</dbReference>
<accession>E3J6D7</accession>
<reference evidence="1 2" key="1">
    <citation type="submission" date="2010-10" db="EMBL/GenBank/DDBJ databases">
        <title>Complete sequence of Frankia sp. EuI1c.</title>
        <authorList>
            <consortium name="US DOE Joint Genome Institute"/>
            <person name="Lucas S."/>
            <person name="Copeland A."/>
            <person name="Lapidus A."/>
            <person name="Cheng J.-F."/>
            <person name="Bruce D."/>
            <person name="Goodwin L."/>
            <person name="Pitluck S."/>
            <person name="Chertkov O."/>
            <person name="Detter J.C."/>
            <person name="Han C."/>
            <person name="Tapia R."/>
            <person name="Land M."/>
            <person name="Hauser L."/>
            <person name="Jeffries C."/>
            <person name="Kyrpides N."/>
            <person name="Ivanova N."/>
            <person name="Mikhailova N."/>
            <person name="Beauchemin N."/>
            <person name="Sen A."/>
            <person name="Sur S.A."/>
            <person name="Gtari M."/>
            <person name="Wall L."/>
            <person name="Tisa L."/>
            <person name="Woyke T."/>
        </authorList>
    </citation>
    <scope>NUCLEOTIDE SEQUENCE [LARGE SCALE GENOMIC DNA]</scope>
    <source>
        <strain evidence="2">DSM 45817 / CECT 9037 / EuI1c</strain>
    </source>
</reference>
<evidence type="ECO:0000313" key="2">
    <source>
        <dbReference type="Proteomes" id="UP000002484"/>
    </source>
</evidence>
<protein>
    <submittedName>
        <fullName evidence="1">Uncharacterized protein</fullName>
    </submittedName>
</protein>
<dbReference type="AlphaFoldDB" id="E3J6D7"/>
<evidence type="ECO:0000313" key="1">
    <source>
        <dbReference type="EMBL" id="ADP79564.1"/>
    </source>
</evidence>
<dbReference type="RefSeq" id="WP_013422683.1">
    <property type="nucleotide sequence ID" value="NC_014666.1"/>
</dbReference>